<proteinExistence type="predicted"/>
<feature type="non-terminal residue" evidence="2">
    <location>
        <position position="1"/>
    </location>
</feature>
<organism evidence="2">
    <name type="scientific">uncultured Rubrobacteraceae bacterium</name>
    <dbReference type="NCBI Taxonomy" id="349277"/>
    <lineage>
        <taxon>Bacteria</taxon>
        <taxon>Bacillati</taxon>
        <taxon>Actinomycetota</taxon>
        <taxon>Rubrobacteria</taxon>
        <taxon>Rubrobacterales</taxon>
        <taxon>Rubrobacteraceae</taxon>
        <taxon>environmental samples</taxon>
    </lineage>
</organism>
<feature type="region of interest" description="Disordered" evidence="1">
    <location>
        <begin position="1"/>
        <end position="112"/>
    </location>
</feature>
<feature type="compositionally biased region" description="Basic and acidic residues" evidence="1">
    <location>
        <begin position="289"/>
        <end position="298"/>
    </location>
</feature>
<evidence type="ECO:0000256" key="1">
    <source>
        <dbReference type="SAM" id="MobiDB-lite"/>
    </source>
</evidence>
<sequence>ADSRQEANREGRSEGQRGRYPEDGAARARRVLQADLQGGRRGPRRRVRGQPHLQGALRPLPVLHPRALAARALQRHEPRNRHDRLSRRRALGTGRKAHRTATHPAHQEPGRERVHVRGDHLHRARPLGRLRGVPLHHGGYERDVRGRGGPAGLEDVRYLDLYLARGRRSDADGLRYRHLRGVRRRRYSGVYWARGRLYDRLDHRAVAHSRVHRAVHVRDHLLFRAGGQAEVPLDQPRRLPRVRFLVAVLAPLLVLRRRVGLFRHVRLAGGRHHPDALHLLHVFHNAARGGDEPGDRMAHPGRQGRGREDPGGGPQTGRPPTRPRQERGGGRL</sequence>
<accession>A0A6J4NP16</accession>
<feature type="compositionally biased region" description="Basic and acidic residues" evidence="1">
    <location>
        <begin position="1"/>
        <end position="26"/>
    </location>
</feature>
<feature type="non-terminal residue" evidence="2">
    <location>
        <position position="332"/>
    </location>
</feature>
<evidence type="ECO:0000313" key="2">
    <source>
        <dbReference type="EMBL" id="CAA9393583.1"/>
    </source>
</evidence>
<feature type="compositionally biased region" description="Basic residues" evidence="1">
    <location>
        <begin position="78"/>
        <end position="101"/>
    </location>
</feature>
<feature type="region of interest" description="Disordered" evidence="1">
    <location>
        <begin position="288"/>
        <end position="332"/>
    </location>
</feature>
<dbReference type="AlphaFoldDB" id="A0A6J4NP16"/>
<reference evidence="2" key="1">
    <citation type="submission" date="2020-02" db="EMBL/GenBank/DDBJ databases">
        <authorList>
            <person name="Meier V. D."/>
        </authorList>
    </citation>
    <scope>NUCLEOTIDE SEQUENCE</scope>
    <source>
        <strain evidence="2">AVDCRST_MAG03</strain>
    </source>
</reference>
<feature type="compositionally biased region" description="Basic and acidic residues" evidence="1">
    <location>
        <begin position="323"/>
        <end position="332"/>
    </location>
</feature>
<dbReference type="EMBL" id="CADCUT010000048">
    <property type="protein sequence ID" value="CAA9393583.1"/>
    <property type="molecule type" value="Genomic_DNA"/>
</dbReference>
<protein>
    <submittedName>
        <fullName evidence="2">Ribonuclease BN</fullName>
    </submittedName>
</protein>
<name>A0A6J4NP16_9ACTN</name>
<gene>
    <name evidence="2" type="ORF">AVDCRST_MAG03-775</name>
</gene>